<accession>A0A9Q0KQL6</accession>
<organism evidence="1 2">
    <name type="scientific">Protea cynaroides</name>
    <dbReference type="NCBI Taxonomy" id="273540"/>
    <lineage>
        <taxon>Eukaryota</taxon>
        <taxon>Viridiplantae</taxon>
        <taxon>Streptophyta</taxon>
        <taxon>Embryophyta</taxon>
        <taxon>Tracheophyta</taxon>
        <taxon>Spermatophyta</taxon>
        <taxon>Magnoliopsida</taxon>
        <taxon>Proteales</taxon>
        <taxon>Proteaceae</taxon>
        <taxon>Protea</taxon>
    </lineage>
</organism>
<dbReference type="AlphaFoldDB" id="A0A9Q0KQL6"/>
<sequence>MVWKTETIPAPLQRSKSTADQLQKFAGILFQVVKSCWSCRLACCLGCWLPAGHGLACILRVGRLPIGCPLAPKHKFDAEMKGSPISGRALEKARVLFSVDHGMQTSTCLVPTTIPAGSHADEVRWSPALNPNHQHLHGLTSSQVLRDGHLSSGIYAPELPRKNEGVFGSPNTGNAALDLNVNQLESPITTPGNIPLHAEGSFSLLWQN</sequence>
<gene>
    <name evidence="1" type="ORF">NE237_008237</name>
</gene>
<protein>
    <submittedName>
        <fullName evidence="1">Uncharacterized protein</fullName>
    </submittedName>
</protein>
<evidence type="ECO:0000313" key="1">
    <source>
        <dbReference type="EMBL" id="KAJ4975063.1"/>
    </source>
</evidence>
<comment type="caution">
    <text evidence="1">The sequence shown here is derived from an EMBL/GenBank/DDBJ whole genome shotgun (WGS) entry which is preliminary data.</text>
</comment>
<dbReference type="EMBL" id="JAMYWD010000004">
    <property type="protein sequence ID" value="KAJ4975063.1"/>
    <property type="molecule type" value="Genomic_DNA"/>
</dbReference>
<evidence type="ECO:0000313" key="2">
    <source>
        <dbReference type="Proteomes" id="UP001141806"/>
    </source>
</evidence>
<name>A0A9Q0KQL6_9MAGN</name>
<dbReference type="Proteomes" id="UP001141806">
    <property type="component" value="Unassembled WGS sequence"/>
</dbReference>
<keyword evidence="2" id="KW-1185">Reference proteome</keyword>
<dbReference type="OrthoDB" id="6605882at2759"/>
<proteinExistence type="predicted"/>
<reference evidence="1" key="1">
    <citation type="journal article" date="2023" name="Plant J.">
        <title>The genome of the king protea, Protea cynaroides.</title>
        <authorList>
            <person name="Chang J."/>
            <person name="Duong T.A."/>
            <person name="Schoeman C."/>
            <person name="Ma X."/>
            <person name="Roodt D."/>
            <person name="Barker N."/>
            <person name="Li Z."/>
            <person name="Van de Peer Y."/>
            <person name="Mizrachi E."/>
        </authorList>
    </citation>
    <scope>NUCLEOTIDE SEQUENCE</scope>
    <source>
        <tissue evidence="1">Young leaves</tissue>
    </source>
</reference>